<accession>A0A8J5MGZ4</accession>
<dbReference type="Proteomes" id="UP000709295">
    <property type="component" value="Unassembled WGS sequence"/>
</dbReference>
<name>A0A8J5MGZ4_9STRA</name>
<reference evidence="1" key="1">
    <citation type="submission" date="2021-01" db="EMBL/GenBank/DDBJ databases">
        <title>Phytophthora aleatoria, a newly-described species from Pinus radiata is distinct from Phytophthora cactorum isolates based on comparative genomics.</title>
        <authorList>
            <person name="Mcdougal R."/>
            <person name="Panda P."/>
            <person name="Williams N."/>
            <person name="Studholme D.J."/>
        </authorList>
    </citation>
    <scope>NUCLEOTIDE SEQUENCE</scope>
    <source>
        <strain evidence="1">NZFS 4037</strain>
    </source>
</reference>
<comment type="caution">
    <text evidence="1">The sequence shown here is derived from an EMBL/GenBank/DDBJ whole genome shotgun (WGS) entry which is preliminary data.</text>
</comment>
<dbReference type="EMBL" id="JAENGY010000218">
    <property type="protein sequence ID" value="KAG6969112.1"/>
    <property type="molecule type" value="Genomic_DNA"/>
</dbReference>
<proteinExistence type="predicted"/>
<gene>
    <name evidence="1" type="ORF">JG688_00005473</name>
</gene>
<sequence length="65" mass="7575">MPPTTARKFIKRGAPDLKTRESALVMCTKYTPEMRDVLVAYLEENDLCIQSRKFRRSFVSTSEFN</sequence>
<organism evidence="1 2">
    <name type="scientific">Phytophthora aleatoria</name>
    <dbReference type="NCBI Taxonomy" id="2496075"/>
    <lineage>
        <taxon>Eukaryota</taxon>
        <taxon>Sar</taxon>
        <taxon>Stramenopiles</taxon>
        <taxon>Oomycota</taxon>
        <taxon>Peronosporomycetes</taxon>
        <taxon>Peronosporales</taxon>
        <taxon>Peronosporaceae</taxon>
        <taxon>Phytophthora</taxon>
    </lineage>
</organism>
<protein>
    <submittedName>
        <fullName evidence="1">Uncharacterized protein</fullName>
    </submittedName>
</protein>
<keyword evidence="2" id="KW-1185">Reference proteome</keyword>
<evidence type="ECO:0000313" key="2">
    <source>
        <dbReference type="Proteomes" id="UP000709295"/>
    </source>
</evidence>
<dbReference type="AlphaFoldDB" id="A0A8J5MGZ4"/>
<evidence type="ECO:0000313" key="1">
    <source>
        <dbReference type="EMBL" id="KAG6969112.1"/>
    </source>
</evidence>